<dbReference type="PANTHER" id="PTHR33202:SF7">
    <property type="entry name" value="FERRIC UPTAKE REGULATION PROTEIN"/>
    <property type="match status" value="1"/>
</dbReference>
<evidence type="ECO:0000313" key="8">
    <source>
        <dbReference type="Proteomes" id="UP001177160"/>
    </source>
</evidence>
<evidence type="ECO:0000256" key="5">
    <source>
        <dbReference type="ARBA" id="ARBA00023125"/>
    </source>
</evidence>
<dbReference type="InterPro" id="IPR002481">
    <property type="entry name" value="FUR"/>
</dbReference>
<reference evidence="7" key="1">
    <citation type="submission" date="2022-09" db="EMBL/GenBank/DDBJ databases">
        <title>Novel Mycoplasma species identified in domestic and wild animals.</title>
        <authorList>
            <person name="Volokhov D.V."/>
            <person name="Furtak V.A."/>
            <person name="Zagorodnyaya T.A."/>
        </authorList>
    </citation>
    <scope>NUCLEOTIDE SEQUENCE</scope>
    <source>
        <strain evidence="7">Oakley</strain>
    </source>
</reference>
<keyword evidence="2" id="KW-0678">Repressor</keyword>
<keyword evidence="5" id="KW-0238">DNA-binding</keyword>
<proteinExistence type="inferred from homology"/>
<evidence type="ECO:0000256" key="2">
    <source>
        <dbReference type="ARBA" id="ARBA00022491"/>
    </source>
</evidence>
<name>A0ABT2Y6N3_9MOLU</name>
<dbReference type="CDD" id="cd07153">
    <property type="entry name" value="Fur_like"/>
    <property type="match status" value="1"/>
</dbReference>
<comment type="caution">
    <text evidence="7">The sequence shown here is derived from an EMBL/GenBank/DDBJ whole genome shotgun (WGS) entry which is preliminary data.</text>
</comment>
<dbReference type="SUPFAM" id="SSF46785">
    <property type="entry name" value="Winged helix' DNA-binding domain"/>
    <property type="match status" value="1"/>
</dbReference>
<keyword evidence="6" id="KW-0804">Transcription</keyword>
<keyword evidence="3" id="KW-0862">Zinc</keyword>
<gene>
    <name evidence="7" type="ORF">N7548_06150</name>
</gene>
<dbReference type="Gene3D" id="1.10.10.10">
    <property type="entry name" value="Winged helix-like DNA-binding domain superfamily/Winged helix DNA-binding domain"/>
    <property type="match status" value="1"/>
</dbReference>
<protein>
    <submittedName>
        <fullName evidence="7">Transcriptional repressor</fullName>
    </submittedName>
</protein>
<dbReference type="InterPro" id="IPR036390">
    <property type="entry name" value="WH_DNA-bd_sf"/>
</dbReference>
<keyword evidence="8" id="KW-1185">Reference proteome</keyword>
<evidence type="ECO:0000256" key="6">
    <source>
        <dbReference type="ARBA" id="ARBA00023163"/>
    </source>
</evidence>
<evidence type="ECO:0000313" key="7">
    <source>
        <dbReference type="EMBL" id="MCV2232403.1"/>
    </source>
</evidence>
<organism evidence="7 8">
    <name type="scientific">Paracholeplasma manati</name>
    <dbReference type="NCBI Taxonomy" id="591373"/>
    <lineage>
        <taxon>Bacteria</taxon>
        <taxon>Bacillati</taxon>
        <taxon>Mycoplasmatota</taxon>
        <taxon>Mollicutes</taxon>
        <taxon>Acholeplasmatales</taxon>
        <taxon>Acholeplasmataceae</taxon>
        <taxon>Paracholeplasma</taxon>
    </lineage>
</organism>
<keyword evidence="4" id="KW-0805">Transcription regulation</keyword>
<comment type="similarity">
    <text evidence="1">Belongs to the Fur family.</text>
</comment>
<dbReference type="Pfam" id="PF01475">
    <property type="entry name" value="FUR"/>
    <property type="match status" value="1"/>
</dbReference>
<evidence type="ECO:0000256" key="1">
    <source>
        <dbReference type="ARBA" id="ARBA00007957"/>
    </source>
</evidence>
<evidence type="ECO:0000256" key="4">
    <source>
        <dbReference type="ARBA" id="ARBA00023015"/>
    </source>
</evidence>
<dbReference type="RefSeq" id="WP_263608590.1">
    <property type="nucleotide sequence ID" value="NZ_JAOVQM010000004.1"/>
</dbReference>
<dbReference type="EMBL" id="JAOVQM010000004">
    <property type="protein sequence ID" value="MCV2232403.1"/>
    <property type="molecule type" value="Genomic_DNA"/>
</dbReference>
<sequence length="124" mass="14585">MLKMTKQRQQLLSFMQKQKAPLSAEMIYAKLPLGSMNLSTVYRIMDTFQQYHLVEKTFLDNTAYYKIASSEHKHYMVCLKCHKMIEMDCHFHGVADEDAERHHFKITGHDLTVYGYCENCQVQA</sequence>
<dbReference type="Gene3D" id="3.30.1490.190">
    <property type="match status" value="1"/>
</dbReference>
<evidence type="ECO:0000256" key="3">
    <source>
        <dbReference type="ARBA" id="ARBA00022833"/>
    </source>
</evidence>
<dbReference type="PANTHER" id="PTHR33202">
    <property type="entry name" value="ZINC UPTAKE REGULATION PROTEIN"/>
    <property type="match status" value="1"/>
</dbReference>
<accession>A0ABT2Y6N3</accession>
<dbReference type="Proteomes" id="UP001177160">
    <property type="component" value="Unassembled WGS sequence"/>
</dbReference>
<dbReference type="InterPro" id="IPR036388">
    <property type="entry name" value="WH-like_DNA-bd_sf"/>
</dbReference>
<dbReference type="InterPro" id="IPR043135">
    <property type="entry name" value="Fur_C"/>
</dbReference>